<comment type="caution">
    <text evidence="5">The sequence shown here is derived from an EMBL/GenBank/DDBJ whole genome shotgun (WGS) entry which is preliminary data.</text>
</comment>
<feature type="binding site" evidence="2">
    <location>
        <begin position="203"/>
        <end position="210"/>
    </location>
    <ligand>
        <name>ATP</name>
        <dbReference type="ChEBI" id="CHEBI:30616"/>
    </ligand>
</feature>
<dbReference type="EMBL" id="BSFP01000002">
    <property type="protein sequence ID" value="GLK98782.1"/>
    <property type="molecule type" value="Genomic_DNA"/>
</dbReference>
<protein>
    <recommendedName>
        <fullName evidence="4">Fido domain-containing protein</fullName>
    </recommendedName>
</protein>
<feature type="domain" description="Fido" evidence="4">
    <location>
        <begin position="116"/>
        <end position="265"/>
    </location>
</feature>
<dbReference type="InterPro" id="IPR040198">
    <property type="entry name" value="Fido_containing"/>
</dbReference>
<dbReference type="Pfam" id="PF02661">
    <property type="entry name" value="Fic"/>
    <property type="match status" value="1"/>
</dbReference>
<dbReference type="GO" id="GO:0005524">
    <property type="term" value="F:ATP binding"/>
    <property type="evidence" value="ECO:0007669"/>
    <property type="project" value="UniProtKB-KW"/>
</dbReference>
<gene>
    <name evidence="5" type="ORF">GCM10017581_005230</name>
</gene>
<dbReference type="PANTHER" id="PTHR13504">
    <property type="entry name" value="FIDO DOMAIN-CONTAINING PROTEIN DDB_G0283145"/>
    <property type="match status" value="1"/>
</dbReference>
<sequence>MTCQYGYHGSMLFAAPTLDAKDLDVVASINDLRRALRIHLYEPRRWKGQLRRNLKARAIRGSNSIEGYDVSLDDALALIEDEEPLDADKRTAMEIIGYRNALTYIQQLADDSEFMLDESLLRSLHFMMLGHDLSKSPGRWRQKPIFVHDEERNIQVYEGPDHEEVPTLMRELVGVLQKPADDPVFVRAAMAHLNLVMIHPFRDGNGRMARALQTLVLAREKILAPEFSSIEEWLGRNTTAYYNVLADVGAGAWHPQRDAHRWVRFNLVAHHMQAQTVLRRVEDASKTWIELDKVVAATRLHERTQYALYPAALGLKVRRAVYEKDAEVEVGSANRDLRMMVNAGLLVAHGETRARYYMATDRLRELRRAVIQERHPLIDPYDSGNEFGLRLS</sequence>
<evidence type="ECO:0000313" key="6">
    <source>
        <dbReference type="Proteomes" id="UP001143480"/>
    </source>
</evidence>
<dbReference type="InterPro" id="IPR036597">
    <property type="entry name" value="Fido-like_dom_sf"/>
</dbReference>
<evidence type="ECO:0000256" key="3">
    <source>
        <dbReference type="PIRSR" id="PIRSR640198-3"/>
    </source>
</evidence>
<dbReference type="AlphaFoldDB" id="A0A9W6NJ81"/>
<accession>A0A9W6NJ81</accession>
<name>A0A9W6NJ81_9ACTN</name>
<dbReference type="Gene3D" id="1.10.3290.10">
    <property type="entry name" value="Fido-like domain"/>
    <property type="match status" value="1"/>
</dbReference>
<evidence type="ECO:0000256" key="2">
    <source>
        <dbReference type="PIRSR" id="PIRSR640198-2"/>
    </source>
</evidence>
<dbReference type="PANTHER" id="PTHR13504:SF38">
    <property type="entry name" value="FIDO DOMAIN-CONTAINING PROTEIN"/>
    <property type="match status" value="1"/>
</dbReference>
<keyword evidence="2" id="KW-0547">Nucleotide-binding</keyword>
<evidence type="ECO:0000259" key="4">
    <source>
        <dbReference type="PROSITE" id="PS51459"/>
    </source>
</evidence>
<dbReference type="Proteomes" id="UP001143480">
    <property type="component" value="Unassembled WGS sequence"/>
</dbReference>
<feature type="active site" evidence="1">
    <location>
        <position position="199"/>
    </location>
</feature>
<evidence type="ECO:0000256" key="1">
    <source>
        <dbReference type="PIRSR" id="PIRSR640198-1"/>
    </source>
</evidence>
<reference evidence="5" key="2">
    <citation type="submission" date="2023-01" db="EMBL/GenBank/DDBJ databases">
        <authorList>
            <person name="Sun Q."/>
            <person name="Evtushenko L."/>
        </authorList>
    </citation>
    <scope>NUCLEOTIDE SEQUENCE</scope>
    <source>
        <strain evidence="5">VKM Ac-1321</strain>
    </source>
</reference>
<dbReference type="SUPFAM" id="SSF140931">
    <property type="entry name" value="Fic-like"/>
    <property type="match status" value="1"/>
</dbReference>
<feature type="site" description="Important for autoinhibition of adenylyltransferase activity" evidence="3">
    <location>
        <position position="66"/>
    </location>
</feature>
<organism evidence="5 6">
    <name type="scientific">Dactylosporangium matsuzakiense</name>
    <dbReference type="NCBI Taxonomy" id="53360"/>
    <lineage>
        <taxon>Bacteria</taxon>
        <taxon>Bacillati</taxon>
        <taxon>Actinomycetota</taxon>
        <taxon>Actinomycetes</taxon>
        <taxon>Micromonosporales</taxon>
        <taxon>Micromonosporaceae</taxon>
        <taxon>Dactylosporangium</taxon>
    </lineage>
</organism>
<evidence type="ECO:0000313" key="5">
    <source>
        <dbReference type="EMBL" id="GLK98782.1"/>
    </source>
</evidence>
<dbReference type="InterPro" id="IPR003812">
    <property type="entry name" value="Fido"/>
</dbReference>
<reference evidence="5" key="1">
    <citation type="journal article" date="2014" name="Int. J. Syst. Evol. Microbiol.">
        <title>Complete genome sequence of Corynebacterium casei LMG S-19264T (=DSM 44701T), isolated from a smear-ripened cheese.</title>
        <authorList>
            <consortium name="US DOE Joint Genome Institute (JGI-PGF)"/>
            <person name="Walter F."/>
            <person name="Albersmeier A."/>
            <person name="Kalinowski J."/>
            <person name="Ruckert C."/>
        </authorList>
    </citation>
    <scope>NUCLEOTIDE SEQUENCE</scope>
    <source>
        <strain evidence="5">VKM Ac-1321</strain>
    </source>
</reference>
<keyword evidence="2" id="KW-0067">ATP-binding</keyword>
<dbReference type="PROSITE" id="PS51459">
    <property type="entry name" value="FIDO"/>
    <property type="match status" value="1"/>
</dbReference>
<proteinExistence type="predicted"/>
<keyword evidence="6" id="KW-1185">Reference proteome</keyword>